<dbReference type="GO" id="GO:0042910">
    <property type="term" value="F:xenobiotic transmembrane transporter activity"/>
    <property type="evidence" value="ECO:0007669"/>
    <property type="project" value="TreeGrafter"/>
</dbReference>
<dbReference type="Pfam" id="PF00873">
    <property type="entry name" value="ACR_tran"/>
    <property type="match status" value="1"/>
</dbReference>
<dbReference type="RefSeq" id="WP_314517959.1">
    <property type="nucleotide sequence ID" value="NZ_JASJOU010000017.1"/>
</dbReference>
<keyword evidence="1" id="KW-0472">Membrane</keyword>
<dbReference type="GO" id="GO:0005886">
    <property type="term" value="C:plasma membrane"/>
    <property type="evidence" value="ECO:0007669"/>
    <property type="project" value="TreeGrafter"/>
</dbReference>
<dbReference type="Gene3D" id="1.20.1640.10">
    <property type="entry name" value="Multidrug efflux transporter AcrB transmembrane domain"/>
    <property type="match status" value="2"/>
</dbReference>
<sequence>MSLLTTSLKRPVSLIVILSGLLLFSVLSALRIPIDIFPRLNLPTIYVIEPYGGMSAQQMEGFFATRMQDQFLYVSGIKGIQSRSVQGLTILKLSFYEDTDMAQAAAEVAIQVNRAMKFFPAGALPPQVVRYDASSLPVGDIIFSSKTRSLQEIHELAVTRIRPLFSTVPGLSAPPPIGTNSRTIVVNLDPEKIRSLSISPDEVIDALARNNTMTPSGNIRIENTMYVTTLNSLEKEVEDFNQIPVVTSGRNMIFLKDIATVQDASDITAGYALVNGKRSSYIPVVKTPDASTWSVVSALKAKLPEMRSLLPDDIEVNYEFDQSVFVINAVKSLLIEGGIGALFTGLMVLLFLGDLRSSMIVIITIPVSVFVAILCLLLSGQTLNLMTLSGLALSIGILVDMATVTIENIHQHLEQGKPKKQAVLEACQEIALPLLLILLCILAVFSPALIMSGVPRAMFLPLSLSIGFAMTAAYFLAQSLVPILTNWWIKDEPHDNHSTPPIVSDEVTIHTEENSKQQVYQTTKVTGFERFRQVFLRQVEWLLGYKKSIVIVYVLFAFGLAATGFLLIGKDLMPKVNSGQLVIRMQMPDGTRLERTEQSVREFLTILDELTDQNVAITSAYVGVVPTNYATTNLYISTSGSHDAVIKVSLTEGYHTNLDDLKEKIRQKTSQQMPQLRISFEPADLTDKLMSQGAYTPIEVQVAGRNMDQIETYANELVIALQKISSLRDVRITQPLKFPVISISLDRIKLSQMGLKLDEITRSITTATSSSRYISKNQWLDESAAYTYQIQVQVPEFAMRNLSQLREIPLVSGQMRPVLSDVAEFAVDTVPGEYSRIGPRRYVTVSANVHHTDLATATNQVEEAIDALGAPPKGLLTEIKGMSSLLVETLTSLQTGLGMAVVVIFLLLAANFQSFRLSLAVLTSVPAVIAGSVGLLLLTGDTLNLQSYMGMIMSVGISVANAILIVTNAENFRLGLHPAREAAKASVSARLRPVLMTSLAMTAGMIPMASGLGEAGEQTAPLGRAVIGGLIASTLAALYIVPLVYTWLQERASLKGASLLPEPADLPADVAILHQTALVNHKSSVNNLGVNGH</sequence>
<dbReference type="InterPro" id="IPR027463">
    <property type="entry name" value="AcrB_DN_DC_subdom"/>
</dbReference>
<dbReference type="PANTHER" id="PTHR32063:SF8">
    <property type="entry name" value="CATION EFFLUX PROTEIN"/>
    <property type="match status" value="1"/>
</dbReference>
<accession>A0AAE3UIQ7</accession>
<dbReference type="Gene3D" id="3.30.70.1440">
    <property type="entry name" value="Multidrug efflux transporter AcrB pore domain"/>
    <property type="match status" value="1"/>
</dbReference>
<dbReference type="SUPFAM" id="SSF82714">
    <property type="entry name" value="Multidrug efflux transporter AcrB TolC docking domain, DN and DC subdomains"/>
    <property type="match status" value="2"/>
</dbReference>
<feature type="transmembrane region" description="Helical" evidence="1">
    <location>
        <begin position="550"/>
        <end position="568"/>
    </location>
</feature>
<keyword evidence="3" id="KW-1185">Reference proteome</keyword>
<dbReference type="AlphaFoldDB" id="A0AAE3UIQ7"/>
<dbReference type="PRINTS" id="PR00702">
    <property type="entry name" value="ACRIFLAVINRP"/>
</dbReference>
<protein>
    <submittedName>
        <fullName evidence="2">Efflux RND transporter permease subunit</fullName>
    </submittedName>
</protein>
<proteinExistence type="predicted"/>
<evidence type="ECO:0000313" key="2">
    <source>
        <dbReference type="EMBL" id="MDJ1505681.1"/>
    </source>
</evidence>
<feature type="transmembrane region" description="Helical" evidence="1">
    <location>
        <begin position="430"/>
        <end position="451"/>
    </location>
</feature>
<dbReference type="Gene3D" id="3.30.70.1430">
    <property type="entry name" value="Multidrug efflux transporter AcrB pore domain"/>
    <property type="match status" value="2"/>
</dbReference>
<keyword evidence="1" id="KW-0812">Transmembrane</keyword>
<feature type="transmembrane region" description="Helical" evidence="1">
    <location>
        <begin position="994"/>
        <end position="1013"/>
    </location>
</feature>
<feature type="transmembrane region" description="Helical" evidence="1">
    <location>
        <begin position="919"/>
        <end position="939"/>
    </location>
</feature>
<feature type="transmembrane region" description="Helical" evidence="1">
    <location>
        <begin position="1025"/>
        <end position="1048"/>
    </location>
</feature>
<organism evidence="2 3">
    <name type="scientific">Xanthocytophaga agilis</name>
    <dbReference type="NCBI Taxonomy" id="3048010"/>
    <lineage>
        <taxon>Bacteria</taxon>
        <taxon>Pseudomonadati</taxon>
        <taxon>Bacteroidota</taxon>
        <taxon>Cytophagia</taxon>
        <taxon>Cytophagales</taxon>
        <taxon>Rhodocytophagaceae</taxon>
        <taxon>Xanthocytophaga</taxon>
    </lineage>
</organism>
<feature type="transmembrane region" description="Helical" evidence="1">
    <location>
        <begin position="945"/>
        <end position="966"/>
    </location>
</feature>
<dbReference type="Gene3D" id="3.30.2090.10">
    <property type="entry name" value="Multidrug efflux transporter AcrB TolC docking domain, DN and DC subdomains"/>
    <property type="match status" value="2"/>
</dbReference>
<dbReference type="SUPFAM" id="SSF82693">
    <property type="entry name" value="Multidrug efflux transporter AcrB pore domain, PN1, PN2, PC1 and PC2 subdomains"/>
    <property type="match status" value="2"/>
</dbReference>
<gene>
    <name evidence="2" type="ORF">QNI22_33805</name>
</gene>
<dbReference type="PANTHER" id="PTHR32063">
    <property type="match status" value="1"/>
</dbReference>
<keyword evidence="1" id="KW-1133">Transmembrane helix</keyword>
<comment type="caution">
    <text evidence="2">The sequence shown here is derived from an EMBL/GenBank/DDBJ whole genome shotgun (WGS) entry which is preliminary data.</text>
</comment>
<feature type="transmembrane region" description="Helical" evidence="1">
    <location>
        <begin position="359"/>
        <end position="379"/>
    </location>
</feature>
<dbReference type="SUPFAM" id="SSF82866">
    <property type="entry name" value="Multidrug efflux transporter AcrB transmembrane domain"/>
    <property type="match status" value="2"/>
</dbReference>
<reference evidence="2" key="1">
    <citation type="submission" date="2023-05" db="EMBL/GenBank/DDBJ databases">
        <authorList>
            <person name="Zhang X."/>
        </authorList>
    </citation>
    <scope>NUCLEOTIDE SEQUENCE</scope>
    <source>
        <strain evidence="2">BD1B2-1</strain>
    </source>
</reference>
<feature type="transmembrane region" description="Helical" evidence="1">
    <location>
        <begin position="333"/>
        <end position="352"/>
    </location>
</feature>
<dbReference type="InterPro" id="IPR001036">
    <property type="entry name" value="Acrflvin-R"/>
</dbReference>
<evidence type="ECO:0000313" key="3">
    <source>
        <dbReference type="Proteomes" id="UP001232063"/>
    </source>
</evidence>
<feature type="transmembrane region" description="Helical" evidence="1">
    <location>
        <begin position="893"/>
        <end position="912"/>
    </location>
</feature>
<feature type="transmembrane region" description="Helical" evidence="1">
    <location>
        <begin position="385"/>
        <end position="409"/>
    </location>
</feature>
<dbReference type="Gene3D" id="3.30.70.1320">
    <property type="entry name" value="Multidrug efflux transporter AcrB pore domain like"/>
    <property type="match status" value="1"/>
</dbReference>
<dbReference type="EMBL" id="JASJOU010000017">
    <property type="protein sequence ID" value="MDJ1505681.1"/>
    <property type="molecule type" value="Genomic_DNA"/>
</dbReference>
<dbReference type="Proteomes" id="UP001232063">
    <property type="component" value="Unassembled WGS sequence"/>
</dbReference>
<evidence type="ECO:0000256" key="1">
    <source>
        <dbReference type="SAM" id="Phobius"/>
    </source>
</evidence>
<name>A0AAE3UIQ7_9BACT</name>